<accession>A0A7G8Q0R8</accession>
<evidence type="ECO:0000256" key="1">
    <source>
        <dbReference type="ARBA" id="ARBA00004141"/>
    </source>
</evidence>
<evidence type="ECO:0000256" key="4">
    <source>
        <dbReference type="ARBA" id="ARBA00023136"/>
    </source>
</evidence>
<dbReference type="AlphaFoldDB" id="A0A7G8Q0R8"/>
<sequence>MKGTLARKSLQTATILVLRLITLAATLVMLTRLLGPAVYGQFASAASCAIVLGTLSTFGSGYVLLKHASGHLDAAVDIWRYAWPLTCIVGSLLFVFYVTVGRGLIGGELTWQLWAIIGATELLLTPLTTLASFALQAAEKVPLSQWIQWFPLGLRVLAVPPCYMLHGPDRLETYVGLQFLASLMGAATGWWIARGYVSLDWRPRLATRDELKEGGTYAAMLLVATNPTEIDKIAAVRQVGATDAGIYVAGSRIMGAVVLPVLAMLLTAQPRLFRHAREQDRNARTLIRTMFALAAGWGILSGILLLLIAPLLPWILGAEFSRTAQLVRWMALATPFTSLRLATGSVLVALGHPLERMGFETLGIILMLIAILTLTPWWGVMGLVAAVILSDLVMAMTGLVLVARCIRPTQPALPQAPPG</sequence>
<feature type="transmembrane region" description="Helical" evidence="5">
    <location>
        <begin position="146"/>
        <end position="166"/>
    </location>
</feature>
<feature type="transmembrane region" description="Helical" evidence="5">
    <location>
        <begin position="12"/>
        <end position="30"/>
    </location>
</feature>
<dbReference type="InterPro" id="IPR002797">
    <property type="entry name" value="Polysacc_synth"/>
</dbReference>
<proteinExistence type="predicted"/>
<gene>
    <name evidence="6" type="ORF">H8F01_14815</name>
</gene>
<evidence type="ECO:0000313" key="7">
    <source>
        <dbReference type="Proteomes" id="UP000515873"/>
    </source>
</evidence>
<protein>
    <submittedName>
        <fullName evidence="6">Lipopolysaccharide biosynthesis protein</fullName>
    </submittedName>
</protein>
<dbReference type="Pfam" id="PF01943">
    <property type="entry name" value="Polysacc_synt"/>
    <property type="match status" value="1"/>
</dbReference>
<keyword evidence="2 5" id="KW-0812">Transmembrane</keyword>
<comment type="subcellular location">
    <subcellularLocation>
        <location evidence="1">Membrane</location>
        <topology evidence="1">Multi-pass membrane protein</topology>
    </subcellularLocation>
</comment>
<keyword evidence="3 5" id="KW-1133">Transmembrane helix</keyword>
<reference evidence="6 7" key="1">
    <citation type="submission" date="2020-08" db="EMBL/GenBank/DDBJ databases">
        <title>Dyella sp. G9 isolated from forest soil.</title>
        <authorList>
            <person name="Fu J."/>
            <person name="Qiu L."/>
        </authorList>
    </citation>
    <scope>NUCLEOTIDE SEQUENCE [LARGE SCALE GENOMIC DNA]</scope>
    <source>
        <strain evidence="6 7">G9</strain>
    </source>
</reference>
<feature type="transmembrane region" description="Helical" evidence="5">
    <location>
        <begin position="289"/>
        <end position="309"/>
    </location>
</feature>
<keyword evidence="4 5" id="KW-0472">Membrane</keyword>
<dbReference type="RefSeq" id="WP_187055855.1">
    <property type="nucleotide sequence ID" value="NZ_CP060412.1"/>
</dbReference>
<dbReference type="GO" id="GO:0016020">
    <property type="term" value="C:membrane"/>
    <property type="evidence" value="ECO:0007669"/>
    <property type="project" value="UniProtKB-SubCell"/>
</dbReference>
<feature type="transmembrane region" description="Helical" evidence="5">
    <location>
        <begin position="81"/>
        <end position="101"/>
    </location>
</feature>
<organism evidence="6 7">
    <name type="scientific">Dyella telluris</name>
    <dbReference type="NCBI Taxonomy" id="2763498"/>
    <lineage>
        <taxon>Bacteria</taxon>
        <taxon>Pseudomonadati</taxon>
        <taxon>Pseudomonadota</taxon>
        <taxon>Gammaproteobacteria</taxon>
        <taxon>Lysobacterales</taxon>
        <taxon>Rhodanobacteraceae</taxon>
        <taxon>Dyella</taxon>
    </lineage>
</organism>
<name>A0A7G8Q0R8_9GAMM</name>
<dbReference type="Proteomes" id="UP000515873">
    <property type="component" value="Chromosome"/>
</dbReference>
<feature type="transmembrane region" description="Helical" evidence="5">
    <location>
        <begin position="42"/>
        <end position="65"/>
    </location>
</feature>
<dbReference type="InterPro" id="IPR052556">
    <property type="entry name" value="PolySynth_Transporter"/>
</dbReference>
<keyword evidence="7" id="KW-1185">Reference proteome</keyword>
<dbReference type="PANTHER" id="PTHR43424:SF1">
    <property type="entry name" value="LOCUS PUTATIVE PROTEIN 1-RELATED"/>
    <property type="match status" value="1"/>
</dbReference>
<evidence type="ECO:0000256" key="2">
    <source>
        <dbReference type="ARBA" id="ARBA00022692"/>
    </source>
</evidence>
<dbReference type="EMBL" id="CP060412">
    <property type="protein sequence ID" value="QNK00376.1"/>
    <property type="molecule type" value="Genomic_DNA"/>
</dbReference>
<feature type="transmembrane region" description="Helical" evidence="5">
    <location>
        <begin position="329"/>
        <end position="350"/>
    </location>
</feature>
<feature type="transmembrane region" description="Helical" evidence="5">
    <location>
        <begin position="246"/>
        <end position="268"/>
    </location>
</feature>
<feature type="transmembrane region" description="Helical" evidence="5">
    <location>
        <begin position="383"/>
        <end position="403"/>
    </location>
</feature>
<evidence type="ECO:0000313" key="6">
    <source>
        <dbReference type="EMBL" id="QNK00376.1"/>
    </source>
</evidence>
<feature type="transmembrane region" description="Helical" evidence="5">
    <location>
        <begin position="357"/>
        <end position="377"/>
    </location>
</feature>
<feature type="transmembrane region" description="Helical" evidence="5">
    <location>
        <begin position="173"/>
        <end position="193"/>
    </location>
</feature>
<evidence type="ECO:0000256" key="3">
    <source>
        <dbReference type="ARBA" id="ARBA00022989"/>
    </source>
</evidence>
<dbReference type="KEGG" id="dtl:H8F01_14815"/>
<feature type="transmembrane region" description="Helical" evidence="5">
    <location>
        <begin position="113"/>
        <end position="134"/>
    </location>
</feature>
<dbReference type="PANTHER" id="PTHR43424">
    <property type="entry name" value="LOCUS PUTATIVE PROTEIN 1-RELATED"/>
    <property type="match status" value="1"/>
</dbReference>
<evidence type="ECO:0000256" key="5">
    <source>
        <dbReference type="SAM" id="Phobius"/>
    </source>
</evidence>